<evidence type="ECO:0000313" key="3">
    <source>
        <dbReference type="Proteomes" id="UP000177960"/>
    </source>
</evidence>
<dbReference type="AlphaFoldDB" id="A0A1G1ZJ44"/>
<name>A0A1G1ZJ44_9BACT</name>
<sequence>MAKEILVDWRLPTSEAFINDFINIFLPDISDVLKSRRVAVTDPVVNQIISGVIYVARFAMNIAAREKGIIFNQIKIGLDILKGKQGMQVQFIFTPLDDAGQPLLAGAERPTLTFPPDDEGLDLSRKIDKDTGPKNKFKMN</sequence>
<protein>
    <submittedName>
        <fullName evidence="2">Uncharacterized protein</fullName>
    </submittedName>
</protein>
<feature type="region of interest" description="Disordered" evidence="1">
    <location>
        <begin position="107"/>
        <end position="140"/>
    </location>
</feature>
<gene>
    <name evidence="2" type="ORF">A3B92_00510</name>
</gene>
<evidence type="ECO:0000256" key="1">
    <source>
        <dbReference type="SAM" id="MobiDB-lite"/>
    </source>
</evidence>
<feature type="compositionally biased region" description="Basic and acidic residues" evidence="1">
    <location>
        <begin position="122"/>
        <end position="133"/>
    </location>
</feature>
<dbReference type="Proteomes" id="UP000177960">
    <property type="component" value="Unassembled WGS sequence"/>
</dbReference>
<dbReference type="EMBL" id="MHJG01000002">
    <property type="protein sequence ID" value="OGY64602.1"/>
    <property type="molecule type" value="Genomic_DNA"/>
</dbReference>
<organism evidence="2 3">
    <name type="scientific">Candidatus Harrisonbacteria bacterium RIFCSPHIGHO2_02_FULL_42_16</name>
    <dbReference type="NCBI Taxonomy" id="1798404"/>
    <lineage>
        <taxon>Bacteria</taxon>
        <taxon>Candidatus Harrisoniibacteriota</taxon>
    </lineage>
</organism>
<comment type="caution">
    <text evidence="2">The sequence shown here is derived from an EMBL/GenBank/DDBJ whole genome shotgun (WGS) entry which is preliminary data.</text>
</comment>
<dbReference type="STRING" id="1798404.A3B92_00510"/>
<evidence type="ECO:0000313" key="2">
    <source>
        <dbReference type="EMBL" id="OGY64602.1"/>
    </source>
</evidence>
<proteinExistence type="predicted"/>
<accession>A0A1G1ZJ44</accession>
<reference evidence="2 3" key="1">
    <citation type="journal article" date="2016" name="Nat. Commun.">
        <title>Thousands of microbial genomes shed light on interconnected biogeochemical processes in an aquifer system.</title>
        <authorList>
            <person name="Anantharaman K."/>
            <person name="Brown C.T."/>
            <person name="Hug L.A."/>
            <person name="Sharon I."/>
            <person name="Castelle C.J."/>
            <person name="Probst A.J."/>
            <person name="Thomas B.C."/>
            <person name="Singh A."/>
            <person name="Wilkins M.J."/>
            <person name="Karaoz U."/>
            <person name="Brodie E.L."/>
            <person name="Williams K.H."/>
            <person name="Hubbard S.S."/>
            <person name="Banfield J.F."/>
        </authorList>
    </citation>
    <scope>NUCLEOTIDE SEQUENCE [LARGE SCALE GENOMIC DNA]</scope>
</reference>